<feature type="compositionally biased region" description="Polar residues" evidence="1">
    <location>
        <begin position="23"/>
        <end position="34"/>
    </location>
</feature>
<protein>
    <submittedName>
        <fullName evidence="2">Uncharacterized protein</fullName>
    </submittedName>
</protein>
<reference evidence="2 3" key="1">
    <citation type="journal article" date="2018" name="Front. Plant Sci.">
        <title>Red Clover (Trifolium pratense) and Zigzag Clover (T. medium) - A Picture of Genomic Similarities and Differences.</title>
        <authorList>
            <person name="Dluhosova J."/>
            <person name="Istvanek J."/>
            <person name="Nedelnik J."/>
            <person name="Repkova J."/>
        </authorList>
    </citation>
    <scope>NUCLEOTIDE SEQUENCE [LARGE SCALE GENOMIC DNA]</scope>
    <source>
        <strain evidence="3">cv. 10/8</strain>
        <tissue evidence="2">Leaf</tissue>
    </source>
</reference>
<dbReference type="AlphaFoldDB" id="A0A392T340"/>
<proteinExistence type="predicted"/>
<evidence type="ECO:0000256" key="1">
    <source>
        <dbReference type="SAM" id="MobiDB-lite"/>
    </source>
</evidence>
<evidence type="ECO:0000313" key="2">
    <source>
        <dbReference type="EMBL" id="MCI55543.1"/>
    </source>
</evidence>
<organism evidence="2 3">
    <name type="scientific">Trifolium medium</name>
    <dbReference type="NCBI Taxonomy" id="97028"/>
    <lineage>
        <taxon>Eukaryota</taxon>
        <taxon>Viridiplantae</taxon>
        <taxon>Streptophyta</taxon>
        <taxon>Embryophyta</taxon>
        <taxon>Tracheophyta</taxon>
        <taxon>Spermatophyta</taxon>
        <taxon>Magnoliopsida</taxon>
        <taxon>eudicotyledons</taxon>
        <taxon>Gunneridae</taxon>
        <taxon>Pentapetalae</taxon>
        <taxon>rosids</taxon>
        <taxon>fabids</taxon>
        <taxon>Fabales</taxon>
        <taxon>Fabaceae</taxon>
        <taxon>Papilionoideae</taxon>
        <taxon>50 kb inversion clade</taxon>
        <taxon>NPAAA clade</taxon>
        <taxon>Hologalegina</taxon>
        <taxon>IRL clade</taxon>
        <taxon>Trifolieae</taxon>
        <taxon>Trifolium</taxon>
    </lineage>
</organism>
<dbReference type="EMBL" id="LXQA010498039">
    <property type="protein sequence ID" value="MCI55543.1"/>
    <property type="molecule type" value="Genomic_DNA"/>
</dbReference>
<comment type="caution">
    <text evidence="2">The sequence shown here is derived from an EMBL/GenBank/DDBJ whole genome shotgun (WGS) entry which is preliminary data.</text>
</comment>
<keyword evidence="3" id="KW-1185">Reference proteome</keyword>
<feature type="non-terminal residue" evidence="2">
    <location>
        <position position="1"/>
    </location>
</feature>
<feature type="region of interest" description="Disordered" evidence="1">
    <location>
        <begin position="1"/>
        <end position="45"/>
    </location>
</feature>
<sequence length="45" mass="5012">IKMEEAITLSSDDEEANTKPAVEQSSKPEATSSQSHKEKRSKNKH</sequence>
<name>A0A392T340_9FABA</name>
<dbReference type="Proteomes" id="UP000265520">
    <property type="component" value="Unassembled WGS sequence"/>
</dbReference>
<accession>A0A392T340</accession>
<evidence type="ECO:0000313" key="3">
    <source>
        <dbReference type="Proteomes" id="UP000265520"/>
    </source>
</evidence>